<dbReference type="CDD" id="cd15503">
    <property type="entry name" value="PHD2_MTF2_PHF19_like"/>
    <property type="match status" value="1"/>
</dbReference>
<dbReference type="GO" id="GO:0045814">
    <property type="term" value="P:negative regulation of gene expression, epigenetic"/>
    <property type="evidence" value="ECO:0007669"/>
    <property type="project" value="TreeGrafter"/>
</dbReference>
<dbReference type="GO" id="GO:0003677">
    <property type="term" value="F:DNA binding"/>
    <property type="evidence" value="ECO:0007669"/>
    <property type="project" value="TreeGrafter"/>
</dbReference>
<evidence type="ECO:0000256" key="5">
    <source>
        <dbReference type="ARBA" id="ARBA00022833"/>
    </source>
</evidence>
<evidence type="ECO:0000256" key="9">
    <source>
        <dbReference type="SAM" id="MobiDB-lite"/>
    </source>
</evidence>
<dbReference type="Gene3D" id="3.90.980.20">
    <property type="match status" value="1"/>
</dbReference>
<dbReference type="PANTHER" id="PTHR12628">
    <property type="entry name" value="POLYCOMB-LIKE TRANSCRIPTION FACTOR"/>
    <property type="match status" value="1"/>
</dbReference>
<dbReference type="InterPro" id="IPR019786">
    <property type="entry name" value="Zinc_finger_PHD-type_CS"/>
</dbReference>
<evidence type="ECO:0000313" key="11">
    <source>
        <dbReference type="EMBL" id="LAC22074.1"/>
    </source>
</evidence>
<keyword evidence="4 8" id="KW-0863">Zinc-finger</keyword>
<evidence type="ECO:0000256" key="2">
    <source>
        <dbReference type="ARBA" id="ARBA00022723"/>
    </source>
</evidence>
<keyword evidence="5" id="KW-0862">Zinc</keyword>
<feature type="region of interest" description="Disordered" evidence="9">
    <location>
        <begin position="351"/>
        <end position="487"/>
    </location>
</feature>
<dbReference type="EMBL" id="IACT01002815">
    <property type="protein sequence ID" value="LAC22074.1"/>
    <property type="molecule type" value="mRNA"/>
</dbReference>
<feature type="compositionally biased region" description="Low complexity" evidence="9">
    <location>
        <begin position="570"/>
        <end position="582"/>
    </location>
</feature>
<comment type="subcellular location">
    <subcellularLocation>
        <location evidence="1">Nucleus</location>
    </subcellularLocation>
</comment>
<dbReference type="SUPFAM" id="SSF57903">
    <property type="entry name" value="FYVE/PHD zinc finger"/>
    <property type="match status" value="2"/>
</dbReference>
<feature type="compositionally biased region" description="Polar residues" evidence="9">
    <location>
        <begin position="513"/>
        <end position="532"/>
    </location>
</feature>
<feature type="compositionally biased region" description="Low complexity" evidence="9">
    <location>
        <begin position="369"/>
        <end position="463"/>
    </location>
</feature>
<dbReference type="PROSITE" id="PS50016">
    <property type="entry name" value="ZF_PHD_2"/>
    <property type="match status" value="1"/>
</dbReference>
<feature type="domain" description="PHD-type" evidence="10">
    <location>
        <begin position="26"/>
        <end position="81"/>
    </location>
</feature>
<accession>A0A6A7FUS8</accession>
<sequence>MVQFADDTAHWSLFKDLRTLKVPESDELCAVCKSSKASRDNEIVLCYLCDQGYHQNCVQPHISQELTEPDSEWECPRCSRNKQTTGGSDARVSNKTVDATAGATTASPRKTRPNNVTQHHQDVDNKLKLPYDLDSLSWDAGHKMNTEQTYCYCGGPGEWYNRMLQCNRCRQWFHEACVDSLHYPLLYGDRFYVFACNLCNLSHGELAYRLELRWVDVVHLAMFNLSLHDVKIYFDYNTSITHWINNNWELLQAPLEMQKVCVEDRSQEVLRILESSRPRFKCGREVRKKSCVWGLRSRVPPPVPALNLPPGPVTEDIILRHTTTCDALGNSPPIPRTIRLRDEKQLDECCGSTHYSPAKKRASSPLPPSATSLLHHLNSTHLSADNNTSNTNLHYNNNSSSSTTQSNTVNKNTSANNVNHNSTNNNNSSNTAAQSNNLNKVNSNSSNKASNNNNNNNNTVSASKGKSQPNHGEGPGRRKRKGELDKLKEDEKAVKMIEDVSCDLSKVVPRLSHQQQQANLLPTTAVQHNAEQNNRKRKRGRPPKTPPAIASQTVESSVKVSLSQGGGGFQCSSSSSSVTAGDTSDDTSSHGTLESFIPPPSNFDGHNNPFLNLELFPGTGSGAAAPAPAPACSSAAEANVTRPFKRKLSEVDIRIGKNGEIKRRKFRKKKLCSLLGSSSNGVGIVRGIAANGSTIDNCVDFALNARLAAKEETHRPRGVTDSRLSFDDLKSTVNNYFGAANRIANGEKFHVLAKRLCYNSTKLQYLIEWDSPSSL</sequence>
<keyword evidence="3" id="KW-0677">Repeat</keyword>
<feature type="compositionally biased region" description="Polar residues" evidence="9">
    <location>
        <begin position="81"/>
        <end position="118"/>
    </location>
</feature>
<evidence type="ECO:0000256" key="6">
    <source>
        <dbReference type="ARBA" id="ARBA00022853"/>
    </source>
</evidence>
<feature type="region of interest" description="Disordered" evidence="9">
    <location>
        <begin position="513"/>
        <end position="604"/>
    </location>
</feature>
<dbReference type="Pfam" id="PF14061">
    <property type="entry name" value="Mtf2_C"/>
    <property type="match status" value="1"/>
</dbReference>
<evidence type="ECO:0000256" key="8">
    <source>
        <dbReference type="PROSITE-ProRule" id="PRU00146"/>
    </source>
</evidence>
<dbReference type="InterPro" id="IPR013083">
    <property type="entry name" value="Znf_RING/FYVE/PHD"/>
</dbReference>
<evidence type="ECO:0000256" key="3">
    <source>
        <dbReference type="ARBA" id="ARBA00022737"/>
    </source>
</evidence>
<dbReference type="PROSITE" id="PS01359">
    <property type="entry name" value="ZF_PHD_1"/>
    <property type="match status" value="2"/>
</dbReference>
<reference evidence="11" key="1">
    <citation type="submission" date="2017-11" db="EMBL/GenBank/DDBJ databases">
        <title>The sensing device of the deep-sea amphipod.</title>
        <authorList>
            <person name="Kobayashi H."/>
            <person name="Nagahama T."/>
            <person name="Arai W."/>
            <person name="Sasagawa Y."/>
            <person name="Umeda M."/>
            <person name="Hayashi T."/>
            <person name="Nikaido I."/>
            <person name="Watanabe H."/>
            <person name="Oguri K."/>
            <person name="Kitazato H."/>
            <person name="Fujioka K."/>
            <person name="Kido Y."/>
            <person name="Takami H."/>
        </authorList>
    </citation>
    <scope>NUCLEOTIDE SEQUENCE</scope>
    <source>
        <tissue evidence="11">Whole body</tissue>
    </source>
</reference>
<dbReference type="Gene3D" id="3.30.40.10">
    <property type="entry name" value="Zinc/RING finger domain, C3HC4 (zinc finger)"/>
    <property type="match status" value="1"/>
</dbReference>
<dbReference type="SMART" id="SM00249">
    <property type="entry name" value="PHD"/>
    <property type="match status" value="2"/>
</dbReference>
<keyword evidence="7" id="KW-0539">Nucleus</keyword>
<evidence type="ECO:0000256" key="7">
    <source>
        <dbReference type="ARBA" id="ARBA00023242"/>
    </source>
</evidence>
<feature type="compositionally biased region" description="Polar residues" evidence="9">
    <location>
        <begin position="550"/>
        <end position="560"/>
    </location>
</feature>
<keyword evidence="6" id="KW-0156">Chromatin regulator</keyword>
<dbReference type="GO" id="GO:0003682">
    <property type="term" value="F:chromatin binding"/>
    <property type="evidence" value="ECO:0007669"/>
    <property type="project" value="TreeGrafter"/>
</dbReference>
<name>A0A6A7FUS8_9CRUS</name>
<proteinExistence type="evidence at transcript level"/>
<evidence type="ECO:0000256" key="1">
    <source>
        <dbReference type="ARBA" id="ARBA00004123"/>
    </source>
</evidence>
<keyword evidence="2" id="KW-0479">Metal-binding</keyword>
<evidence type="ECO:0000256" key="4">
    <source>
        <dbReference type="ARBA" id="ARBA00022771"/>
    </source>
</evidence>
<dbReference type="GO" id="GO:0005634">
    <property type="term" value="C:nucleus"/>
    <property type="evidence" value="ECO:0007669"/>
    <property type="project" value="UniProtKB-SubCell"/>
</dbReference>
<protein>
    <submittedName>
        <fullName evidence="11">Polycomb protein Pcl</fullName>
    </submittedName>
</protein>
<dbReference type="Pfam" id="PF00628">
    <property type="entry name" value="PHD"/>
    <property type="match status" value="1"/>
</dbReference>
<dbReference type="InterPro" id="IPR025894">
    <property type="entry name" value="Mtf2_C_dom"/>
</dbReference>
<dbReference type="PANTHER" id="PTHR12628:SF21">
    <property type="entry name" value="PHD-TYPE DOMAIN-CONTAINING PROTEIN"/>
    <property type="match status" value="1"/>
</dbReference>
<dbReference type="InterPro" id="IPR019787">
    <property type="entry name" value="Znf_PHD-finger"/>
</dbReference>
<dbReference type="InterPro" id="IPR001965">
    <property type="entry name" value="Znf_PHD"/>
</dbReference>
<dbReference type="InterPro" id="IPR011011">
    <property type="entry name" value="Znf_FYVE_PHD"/>
</dbReference>
<feature type="region of interest" description="Disordered" evidence="9">
    <location>
        <begin position="80"/>
        <end position="121"/>
    </location>
</feature>
<evidence type="ECO:0000259" key="10">
    <source>
        <dbReference type="PROSITE" id="PS50016"/>
    </source>
</evidence>
<organism evidence="11">
    <name type="scientific">Hirondellea gigas</name>
    <dbReference type="NCBI Taxonomy" id="1518452"/>
    <lineage>
        <taxon>Eukaryota</taxon>
        <taxon>Metazoa</taxon>
        <taxon>Ecdysozoa</taxon>
        <taxon>Arthropoda</taxon>
        <taxon>Crustacea</taxon>
        <taxon>Multicrustacea</taxon>
        <taxon>Malacostraca</taxon>
        <taxon>Eumalacostraca</taxon>
        <taxon>Peracarida</taxon>
        <taxon>Amphipoda</taxon>
        <taxon>Amphilochidea</taxon>
        <taxon>Lysianassida</taxon>
        <taxon>Lysianassidira</taxon>
        <taxon>Lysianassoidea</taxon>
        <taxon>Lysianassidae</taxon>
        <taxon>Hirondellea</taxon>
    </lineage>
</organism>
<dbReference type="AlphaFoldDB" id="A0A6A7FUS8"/>
<dbReference type="GO" id="GO:0008270">
    <property type="term" value="F:zinc ion binding"/>
    <property type="evidence" value="ECO:0007669"/>
    <property type="project" value="UniProtKB-KW"/>
</dbReference>